<dbReference type="Pfam" id="PF01436">
    <property type="entry name" value="NHL"/>
    <property type="match status" value="2"/>
</dbReference>
<name>A0A6P4YKL7_BRABE</name>
<dbReference type="InterPro" id="IPR011042">
    <property type="entry name" value="6-blade_b-propeller_TolB-like"/>
</dbReference>
<dbReference type="FunFam" id="2.120.10.30:FF:000064">
    <property type="entry name" value="Uncharacterized protein"/>
    <property type="match status" value="2"/>
</dbReference>
<proteinExistence type="predicted"/>
<evidence type="ECO:0000256" key="1">
    <source>
        <dbReference type="ARBA" id="ARBA00022737"/>
    </source>
</evidence>
<dbReference type="InterPro" id="IPR050952">
    <property type="entry name" value="TRIM-NHL_E3_ligases"/>
</dbReference>
<feature type="repeat" description="NHL" evidence="2">
    <location>
        <begin position="170"/>
        <end position="213"/>
    </location>
</feature>
<organism evidence="3 4">
    <name type="scientific">Branchiostoma belcheri</name>
    <name type="common">Amphioxus</name>
    <dbReference type="NCBI Taxonomy" id="7741"/>
    <lineage>
        <taxon>Eukaryota</taxon>
        <taxon>Metazoa</taxon>
        <taxon>Chordata</taxon>
        <taxon>Cephalochordata</taxon>
        <taxon>Leptocardii</taxon>
        <taxon>Amphioxiformes</taxon>
        <taxon>Branchiostomatidae</taxon>
        <taxon>Branchiostoma</taxon>
    </lineage>
</organism>
<dbReference type="PANTHER" id="PTHR24104:SF50">
    <property type="entry name" value="SMP-30_GLUCONOLACTONASE_LRE-LIKE REGION DOMAIN-CONTAINING PROTEIN"/>
    <property type="match status" value="1"/>
</dbReference>
<accession>A0A6P4YKL7</accession>
<dbReference type="GO" id="GO:0000209">
    <property type="term" value="P:protein polyubiquitination"/>
    <property type="evidence" value="ECO:0007669"/>
    <property type="project" value="TreeGrafter"/>
</dbReference>
<evidence type="ECO:0000313" key="3">
    <source>
        <dbReference type="Proteomes" id="UP000515135"/>
    </source>
</evidence>
<dbReference type="PROSITE" id="PS51125">
    <property type="entry name" value="NHL"/>
    <property type="match status" value="3"/>
</dbReference>
<reference evidence="4" key="1">
    <citation type="submission" date="2025-08" db="UniProtKB">
        <authorList>
            <consortium name="RefSeq"/>
        </authorList>
    </citation>
    <scope>IDENTIFICATION</scope>
    <source>
        <tissue evidence="4">Gonad</tissue>
    </source>
</reference>
<dbReference type="InterPro" id="IPR001258">
    <property type="entry name" value="NHL_repeat"/>
</dbReference>
<protein>
    <submittedName>
        <fullName evidence="4">Tripartite motif-containing protein 3-like</fullName>
    </submittedName>
</protein>
<keyword evidence="3" id="KW-1185">Reference proteome</keyword>
<keyword evidence="1" id="KW-0677">Repeat</keyword>
<dbReference type="KEGG" id="bbel:109464989"/>
<dbReference type="GeneID" id="109464989"/>
<sequence length="385" mass="42666">MEVKPVKATKSFDVEGLPLKVTVSTSGRIVVMFGGRRVGIYDSEGIFIMYFLTYMKKRQGETISIFPHDVTFGNLDNNNDVWIVGGNKLSHYIALFALNRLSTRAIVTETVEHRGAVKVFGLHGMLERSFGRRQGLTHPTGITVDSEDSILVADSSTAYIYVYRNNGQFLFKFAGKGTNNGQLSLPLDICTDSSRHIIVADSGNRRVELFTSRGEFIRHIATDVEPLSIAVGPDGQIVLTETVKHRGTVKVYGLNGMLERSFGRRQGLMHPTGITVDSEDSILVLDYSTAYIYVYRDNGQFMFKFAGKGTNNGRLSLPLDICTDSSRHIIVADSGNRRVEMFTSRGEFIRHIATDVEPLSIAVGPDGQIVLAEPLKKKVTILTNY</sequence>
<dbReference type="PANTHER" id="PTHR24104">
    <property type="entry name" value="E3 UBIQUITIN-PROTEIN LIGASE NHLRC1-RELATED"/>
    <property type="match status" value="1"/>
</dbReference>
<feature type="repeat" description="NHL" evidence="2">
    <location>
        <begin position="302"/>
        <end position="345"/>
    </location>
</feature>
<dbReference type="RefSeq" id="XP_019617666.1">
    <property type="nucleotide sequence ID" value="XM_019762107.1"/>
</dbReference>
<dbReference type="AlphaFoldDB" id="A0A6P4YKL7"/>
<dbReference type="GO" id="GO:0061630">
    <property type="term" value="F:ubiquitin protein ligase activity"/>
    <property type="evidence" value="ECO:0007669"/>
    <property type="project" value="TreeGrafter"/>
</dbReference>
<dbReference type="Gene3D" id="2.120.10.30">
    <property type="entry name" value="TolB, C-terminal domain"/>
    <property type="match status" value="1"/>
</dbReference>
<dbReference type="Proteomes" id="UP000515135">
    <property type="component" value="Unplaced"/>
</dbReference>
<feature type="repeat" description="NHL" evidence="2">
    <location>
        <begin position="128"/>
        <end position="166"/>
    </location>
</feature>
<dbReference type="GO" id="GO:0043161">
    <property type="term" value="P:proteasome-mediated ubiquitin-dependent protein catabolic process"/>
    <property type="evidence" value="ECO:0007669"/>
    <property type="project" value="TreeGrafter"/>
</dbReference>
<gene>
    <name evidence="4" type="primary">LOC109464989</name>
</gene>
<evidence type="ECO:0000313" key="4">
    <source>
        <dbReference type="RefSeq" id="XP_019617666.1"/>
    </source>
</evidence>
<dbReference type="SUPFAM" id="SSF63829">
    <property type="entry name" value="Calcium-dependent phosphotriesterase"/>
    <property type="match status" value="1"/>
</dbReference>
<evidence type="ECO:0000256" key="2">
    <source>
        <dbReference type="PROSITE-ProRule" id="PRU00504"/>
    </source>
</evidence>
<dbReference type="OrthoDB" id="342730at2759"/>